<sequence length="191" mass="22608">MEKMKKRLISLLVIGSFLGMTVVSGQFNNVSAEENEEESVEKEWEEHFEAMQGHMNRMHGRTNRFRGTEDERLDNEENDQGITDEERDLFEDRHNGMWAFKNGEVSESDNEQQANTNPFFENRRNHMRGVRNVSFDDMFEWMQDMHGSFGDRRGMMNWNQDEQNGDSETEETDNSTPEGIMNRFDFFHSNE</sequence>
<name>A0A2T0W6V9_9LACT</name>
<protein>
    <submittedName>
        <fullName evidence="2">Uncharacterized protein</fullName>
    </submittedName>
</protein>
<comment type="caution">
    <text evidence="2">The sequence shown here is derived from an EMBL/GenBank/DDBJ whole genome shotgun (WGS) entry which is preliminary data.</text>
</comment>
<dbReference type="AlphaFoldDB" id="A0A2T0W6V9"/>
<proteinExistence type="predicted"/>
<reference evidence="2 3" key="1">
    <citation type="submission" date="2018-03" db="EMBL/GenBank/DDBJ databases">
        <title>Genomic Encyclopedia of Archaeal and Bacterial Type Strains, Phase II (KMG-II): from individual species to whole genera.</title>
        <authorList>
            <person name="Goeker M."/>
        </authorList>
    </citation>
    <scope>NUCLEOTIDE SEQUENCE [LARGE SCALE GENOMIC DNA]</scope>
    <source>
        <strain evidence="2 3">DSM 13175</strain>
    </source>
</reference>
<organism evidence="2 3">
    <name type="scientific">Alkalibacterium olivapovliticus</name>
    <dbReference type="NCBI Taxonomy" id="99907"/>
    <lineage>
        <taxon>Bacteria</taxon>
        <taxon>Bacillati</taxon>
        <taxon>Bacillota</taxon>
        <taxon>Bacilli</taxon>
        <taxon>Lactobacillales</taxon>
        <taxon>Carnobacteriaceae</taxon>
        <taxon>Alkalibacterium</taxon>
    </lineage>
</organism>
<evidence type="ECO:0000313" key="3">
    <source>
        <dbReference type="Proteomes" id="UP000238205"/>
    </source>
</evidence>
<evidence type="ECO:0000256" key="1">
    <source>
        <dbReference type="SAM" id="MobiDB-lite"/>
    </source>
</evidence>
<feature type="compositionally biased region" description="Acidic residues" evidence="1">
    <location>
        <begin position="163"/>
        <end position="173"/>
    </location>
</feature>
<evidence type="ECO:0000313" key="2">
    <source>
        <dbReference type="EMBL" id="PRY82432.1"/>
    </source>
</evidence>
<dbReference type="EMBL" id="PVTO01000012">
    <property type="protein sequence ID" value="PRY82432.1"/>
    <property type="molecule type" value="Genomic_DNA"/>
</dbReference>
<feature type="region of interest" description="Disordered" evidence="1">
    <location>
        <begin position="155"/>
        <end position="181"/>
    </location>
</feature>
<dbReference type="RefSeq" id="WP_106193587.1">
    <property type="nucleotide sequence ID" value="NZ_PVTO01000012.1"/>
</dbReference>
<accession>A0A2T0W6V9</accession>
<dbReference type="OrthoDB" id="2168328at2"/>
<keyword evidence="3" id="KW-1185">Reference proteome</keyword>
<gene>
    <name evidence="2" type="ORF">CLV38_11288</name>
</gene>
<dbReference type="Proteomes" id="UP000238205">
    <property type="component" value="Unassembled WGS sequence"/>
</dbReference>